<feature type="non-terminal residue" evidence="2">
    <location>
        <position position="364"/>
    </location>
</feature>
<feature type="region of interest" description="Disordered" evidence="1">
    <location>
        <begin position="345"/>
        <end position="364"/>
    </location>
</feature>
<comment type="caution">
    <text evidence="2">The sequence shown here is derived from an EMBL/GenBank/DDBJ whole genome shotgun (WGS) entry which is preliminary data.</text>
</comment>
<protein>
    <submittedName>
        <fullName evidence="2">Uncharacterized protein</fullName>
    </submittedName>
</protein>
<feature type="compositionally biased region" description="Basic residues" evidence="1">
    <location>
        <begin position="136"/>
        <end position="153"/>
    </location>
</feature>
<feature type="compositionally biased region" description="Low complexity" evidence="1">
    <location>
        <begin position="171"/>
        <end position="180"/>
    </location>
</feature>
<feature type="region of interest" description="Disordered" evidence="1">
    <location>
        <begin position="87"/>
        <end position="181"/>
    </location>
</feature>
<gene>
    <name evidence="2" type="ORF">EZS28_024185</name>
</gene>
<dbReference type="AlphaFoldDB" id="A0A5J4VCU1"/>
<dbReference type="Proteomes" id="UP000324800">
    <property type="component" value="Unassembled WGS sequence"/>
</dbReference>
<name>A0A5J4VCU1_9EUKA</name>
<evidence type="ECO:0000256" key="1">
    <source>
        <dbReference type="SAM" id="MobiDB-lite"/>
    </source>
</evidence>
<accession>A0A5J4VCU1</accession>
<proteinExistence type="predicted"/>
<evidence type="ECO:0000313" key="2">
    <source>
        <dbReference type="EMBL" id="KAA6380287.1"/>
    </source>
</evidence>
<reference evidence="2 3" key="1">
    <citation type="submission" date="2019-03" db="EMBL/GenBank/DDBJ databases">
        <title>Single cell metagenomics reveals metabolic interactions within the superorganism composed of flagellate Streblomastix strix and complex community of Bacteroidetes bacteria on its surface.</title>
        <authorList>
            <person name="Treitli S.C."/>
            <person name="Kolisko M."/>
            <person name="Husnik F."/>
            <person name="Keeling P."/>
            <person name="Hampl V."/>
        </authorList>
    </citation>
    <scope>NUCLEOTIDE SEQUENCE [LARGE SCALE GENOMIC DNA]</scope>
    <source>
        <strain evidence="2">ST1C</strain>
    </source>
</reference>
<dbReference type="EMBL" id="SNRW01007991">
    <property type="protein sequence ID" value="KAA6380287.1"/>
    <property type="molecule type" value="Genomic_DNA"/>
</dbReference>
<organism evidence="2 3">
    <name type="scientific">Streblomastix strix</name>
    <dbReference type="NCBI Taxonomy" id="222440"/>
    <lineage>
        <taxon>Eukaryota</taxon>
        <taxon>Metamonada</taxon>
        <taxon>Preaxostyla</taxon>
        <taxon>Oxymonadida</taxon>
        <taxon>Streblomastigidae</taxon>
        <taxon>Streblomastix</taxon>
    </lineage>
</organism>
<sequence>MLIMKFLDCSLRIWVRLIKLEQYLISYTFILRRFPMSHSSCEVVVKPRTKKLFEKLKSIAKIFDGIENIEDLVTKVLMRKRVDEIRSCDSNSNSNRSHSEHVMQQRPAKRKRQRKNESVSPISSKTPSPPPIKIMHEHKKREMKKRKKTHQHHTTIVESPSENQSSDSDETSPSSTSTDDNIVHQGLTKIMGISSKQFKLLDYRFTASRIEKDMQAVAPDKVNIQTADPPPKWKGHDDEDAAETVIFSAATARSVIMVADAAVEVPETWKKLRKLILRTFKFALQTTTHAQAVRESLVLNERGKYLKAATPPPGVIRDSVLKNFKRRSESAQNLFTWGRGEAGLPSRANREGGSHITRLTPEQL</sequence>
<evidence type="ECO:0000313" key="3">
    <source>
        <dbReference type="Proteomes" id="UP000324800"/>
    </source>
</evidence>